<dbReference type="InterPro" id="IPR029016">
    <property type="entry name" value="GAF-like_dom_sf"/>
</dbReference>
<dbReference type="InterPro" id="IPR009057">
    <property type="entry name" value="Homeodomain-like_sf"/>
</dbReference>
<dbReference type="PANTHER" id="PTHR32071">
    <property type="entry name" value="TRANSCRIPTIONAL REGULATORY PROTEIN"/>
    <property type="match status" value="1"/>
</dbReference>
<dbReference type="PANTHER" id="PTHR32071:SF57">
    <property type="entry name" value="C4-DICARBOXYLATE TRANSPORT TRANSCRIPTIONAL REGULATORY PROTEIN DCTD"/>
    <property type="match status" value="1"/>
</dbReference>
<protein>
    <submittedName>
        <fullName evidence="7">Transcriptional regulator containing PAS, AAA-type ATPase, and DNA-binding Fis domains</fullName>
    </submittedName>
</protein>
<dbReference type="AlphaFoldDB" id="A0A1H8GDB3"/>
<dbReference type="Pfam" id="PF02954">
    <property type="entry name" value="HTH_8"/>
    <property type="match status" value="1"/>
</dbReference>
<feature type="domain" description="Sigma-54 factor interaction" evidence="6">
    <location>
        <begin position="276"/>
        <end position="506"/>
    </location>
</feature>
<sequence>MKLDVIKNEIQKVAEAISLVINIDVTIVNDEMKRIAGTGSYKEMIGEIIPGKSVFNKCFEEKETLIIDNPKENLYCRHCYKFDSCREKAEMSCPIILDGICYGVIGLIAFDEEQRESIISREKELVLFIEKMASLISGNLKAEIKSYAYNIEKKKMIKVIDGMDKSVVSVDEKGKIDTCNSKFRKLFNIDYDPRNMDISKVLDFFSNDVFDSLKKSNKHSSTFYSESANVRGIYNINKIYYKKDLKGFVIDFVDRKDAIRNYNKMNTDYRMTVDDIIGESESIIRVKKNALKAAESSSTILITGESGTGKEMFARAIHFHSSRGDRPFITINCAAIPEELLESELFGYEEGAFTGAKKGGKLGMFERANKGTIFLDEIGDMSIHLQAKLLRVLQEKEIQKVGGKSGVKVDVRIISATNKNLPELVKNGMFREDLYYRLNVLPIELPSLKERKGDIPLLVDYMVKVYSKKLDKNISGVSEEVLNMLEEYNWPGNIRELQNVIEFCINMTNGNIINDINILRNRFRIEEENLKISRNSIHSKKTFNNNFLDKECSICPKDNLDTERSLVNKNIVCSCSIINKDTEVDNKKKSDKPVFLKLDDIEKNEIKKALDYYKPYKNDKDKVAEVLGISKATLYRKIKKYNL</sequence>
<dbReference type="FunFam" id="3.40.50.300:FF:000006">
    <property type="entry name" value="DNA-binding transcriptional regulator NtrC"/>
    <property type="match status" value="1"/>
</dbReference>
<reference evidence="7 8" key="1">
    <citation type="submission" date="2016-10" db="EMBL/GenBank/DDBJ databases">
        <authorList>
            <person name="de Groot N.N."/>
        </authorList>
    </citation>
    <scope>NUCLEOTIDE SEQUENCE [LARGE SCALE GENOMIC DNA]</scope>
    <source>
        <strain evidence="7 8">Calf135</strain>
    </source>
</reference>
<dbReference type="PROSITE" id="PS50045">
    <property type="entry name" value="SIGMA54_INTERACT_4"/>
    <property type="match status" value="1"/>
</dbReference>
<evidence type="ECO:0000313" key="7">
    <source>
        <dbReference type="EMBL" id="SEN41714.1"/>
    </source>
</evidence>
<dbReference type="Pfam" id="PF00158">
    <property type="entry name" value="Sigma54_activat"/>
    <property type="match status" value="1"/>
</dbReference>
<name>A0A1H8GDB3_9FIRM</name>
<keyword evidence="1" id="KW-0547">Nucleotide-binding</keyword>
<dbReference type="InterPro" id="IPR025662">
    <property type="entry name" value="Sigma_54_int_dom_ATP-bd_1"/>
</dbReference>
<keyword evidence="4 7" id="KW-0238">DNA-binding</keyword>
<evidence type="ECO:0000313" key="8">
    <source>
        <dbReference type="Proteomes" id="UP000199512"/>
    </source>
</evidence>
<dbReference type="GO" id="GO:0005524">
    <property type="term" value="F:ATP binding"/>
    <property type="evidence" value="ECO:0007669"/>
    <property type="project" value="UniProtKB-KW"/>
</dbReference>
<dbReference type="Gene3D" id="1.10.10.60">
    <property type="entry name" value="Homeodomain-like"/>
    <property type="match status" value="1"/>
</dbReference>
<dbReference type="EMBL" id="FODF01000003">
    <property type="protein sequence ID" value="SEN41714.1"/>
    <property type="molecule type" value="Genomic_DNA"/>
</dbReference>
<dbReference type="CDD" id="cd00009">
    <property type="entry name" value="AAA"/>
    <property type="match status" value="1"/>
</dbReference>
<dbReference type="InterPro" id="IPR058031">
    <property type="entry name" value="AAA_lid_NorR"/>
</dbReference>
<keyword evidence="3" id="KW-0805">Transcription regulation</keyword>
<dbReference type="RefSeq" id="WP_242938899.1">
    <property type="nucleotide sequence ID" value="NZ_FODF01000003.1"/>
</dbReference>
<proteinExistence type="predicted"/>
<keyword evidence="5" id="KW-0804">Transcription</keyword>
<keyword evidence="2" id="KW-0067">ATP-binding</keyword>
<evidence type="ECO:0000256" key="4">
    <source>
        <dbReference type="ARBA" id="ARBA00023125"/>
    </source>
</evidence>
<dbReference type="InterPro" id="IPR002078">
    <property type="entry name" value="Sigma_54_int"/>
</dbReference>
<dbReference type="InterPro" id="IPR027417">
    <property type="entry name" value="P-loop_NTPase"/>
</dbReference>
<evidence type="ECO:0000256" key="1">
    <source>
        <dbReference type="ARBA" id="ARBA00022741"/>
    </source>
</evidence>
<dbReference type="InterPro" id="IPR003593">
    <property type="entry name" value="AAA+_ATPase"/>
</dbReference>
<dbReference type="PROSITE" id="PS00675">
    <property type="entry name" value="SIGMA54_INTERACT_1"/>
    <property type="match status" value="1"/>
</dbReference>
<dbReference type="Pfam" id="PF25601">
    <property type="entry name" value="AAA_lid_14"/>
    <property type="match status" value="1"/>
</dbReference>
<evidence type="ECO:0000256" key="5">
    <source>
        <dbReference type="ARBA" id="ARBA00023163"/>
    </source>
</evidence>
<dbReference type="PROSITE" id="PS00676">
    <property type="entry name" value="SIGMA54_INTERACT_2"/>
    <property type="match status" value="1"/>
</dbReference>
<dbReference type="Proteomes" id="UP000199512">
    <property type="component" value="Unassembled WGS sequence"/>
</dbReference>
<dbReference type="Gene3D" id="3.40.50.300">
    <property type="entry name" value="P-loop containing nucleotide triphosphate hydrolases"/>
    <property type="match status" value="1"/>
</dbReference>
<dbReference type="SUPFAM" id="SSF52540">
    <property type="entry name" value="P-loop containing nucleoside triphosphate hydrolases"/>
    <property type="match status" value="1"/>
</dbReference>
<keyword evidence="8" id="KW-1185">Reference proteome</keyword>
<organism evidence="7 8">
    <name type="scientific">Peptostreptococcus russellii</name>
    <dbReference type="NCBI Taxonomy" id="215200"/>
    <lineage>
        <taxon>Bacteria</taxon>
        <taxon>Bacillati</taxon>
        <taxon>Bacillota</taxon>
        <taxon>Clostridia</taxon>
        <taxon>Peptostreptococcales</taxon>
        <taxon>Peptostreptococcaceae</taxon>
        <taxon>Peptostreptococcus</taxon>
    </lineage>
</organism>
<dbReference type="PROSITE" id="PS00688">
    <property type="entry name" value="SIGMA54_INTERACT_3"/>
    <property type="match status" value="1"/>
</dbReference>
<evidence type="ECO:0000256" key="2">
    <source>
        <dbReference type="ARBA" id="ARBA00022840"/>
    </source>
</evidence>
<dbReference type="GO" id="GO:0006355">
    <property type="term" value="P:regulation of DNA-templated transcription"/>
    <property type="evidence" value="ECO:0007669"/>
    <property type="project" value="InterPro"/>
</dbReference>
<dbReference type="GO" id="GO:0043565">
    <property type="term" value="F:sequence-specific DNA binding"/>
    <property type="evidence" value="ECO:0007669"/>
    <property type="project" value="InterPro"/>
</dbReference>
<gene>
    <name evidence="7" type="ORF">SAMN05216454_103155</name>
</gene>
<dbReference type="Gene3D" id="3.30.450.40">
    <property type="match status" value="1"/>
</dbReference>
<dbReference type="InterPro" id="IPR025943">
    <property type="entry name" value="Sigma_54_int_dom_ATP-bd_2"/>
</dbReference>
<dbReference type="SUPFAM" id="SSF55781">
    <property type="entry name" value="GAF domain-like"/>
    <property type="match status" value="1"/>
</dbReference>
<dbReference type="SMART" id="SM00382">
    <property type="entry name" value="AAA"/>
    <property type="match status" value="1"/>
</dbReference>
<accession>A0A1H8GDB3</accession>
<evidence type="ECO:0000256" key="3">
    <source>
        <dbReference type="ARBA" id="ARBA00023015"/>
    </source>
</evidence>
<dbReference type="InterPro" id="IPR002197">
    <property type="entry name" value="HTH_Fis"/>
</dbReference>
<dbReference type="Gene3D" id="1.10.8.60">
    <property type="match status" value="1"/>
</dbReference>
<evidence type="ECO:0000259" key="6">
    <source>
        <dbReference type="PROSITE" id="PS50045"/>
    </source>
</evidence>
<dbReference type="SUPFAM" id="SSF46689">
    <property type="entry name" value="Homeodomain-like"/>
    <property type="match status" value="1"/>
</dbReference>
<dbReference type="InterPro" id="IPR025944">
    <property type="entry name" value="Sigma_54_int_dom_CS"/>
</dbReference>
<dbReference type="STRING" id="215200.SAMN05216454_103155"/>